<dbReference type="Proteomes" id="UP001220530">
    <property type="component" value="Chromosome"/>
</dbReference>
<name>A0ABY7YQ16_9HYPH</name>
<keyword evidence="1" id="KW-1133">Transmembrane helix</keyword>
<feature type="transmembrane region" description="Helical" evidence="1">
    <location>
        <begin position="97"/>
        <end position="118"/>
    </location>
</feature>
<proteinExistence type="predicted"/>
<dbReference type="RefSeq" id="WP_282219780.1">
    <property type="nucleotide sequence ID" value="NZ_CP118246.1"/>
</dbReference>
<feature type="transmembrane region" description="Helical" evidence="1">
    <location>
        <begin position="9"/>
        <end position="29"/>
    </location>
</feature>
<feature type="transmembrane region" description="Helical" evidence="1">
    <location>
        <begin position="66"/>
        <end position="85"/>
    </location>
</feature>
<evidence type="ECO:0000313" key="3">
    <source>
        <dbReference type="Proteomes" id="UP001220530"/>
    </source>
</evidence>
<feature type="transmembrane region" description="Helical" evidence="1">
    <location>
        <begin position="194"/>
        <end position="211"/>
    </location>
</feature>
<keyword evidence="3" id="KW-1185">Reference proteome</keyword>
<evidence type="ECO:0008006" key="4">
    <source>
        <dbReference type="Google" id="ProtNLM"/>
    </source>
</evidence>
<dbReference type="InterPro" id="IPR009339">
    <property type="entry name" value="DUF998"/>
</dbReference>
<sequence>MHISVRTGAIIWLLTIEFFLAQFLAQAYWPEFSVIPNDISLLGATICGVPNPAPDGIEYVCSPLNLVFNMGLAVNGILVVLGTWATRSIWPRARLTLAGLWLLALGGDGAFVAGIFPFNVNQPIHALGATFALLVGAFGFIVMGIVTRKIRPGYALYSIATGLICAIATVLYGSEIYLGLGRGVMERVAAWPNTLWYMATGAMILLGHFRPENTRATAPA</sequence>
<reference evidence="2 3" key="1">
    <citation type="submission" date="2023-02" db="EMBL/GenBank/DDBJ databases">
        <title>Devosia algicola sp. nov., isolated from the phycosphere of marine algae.</title>
        <authorList>
            <person name="Kim J.M."/>
            <person name="Lee J.K."/>
            <person name="Choi B.J."/>
            <person name="Bayburt H."/>
            <person name="Jeon C.O."/>
        </authorList>
    </citation>
    <scope>NUCLEOTIDE SEQUENCE [LARGE SCALE GENOMIC DNA]</scope>
    <source>
        <strain evidence="2 3">G20-9</strain>
    </source>
</reference>
<evidence type="ECO:0000313" key="2">
    <source>
        <dbReference type="EMBL" id="WDR03386.1"/>
    </source>
</evidence>
<keyword evidence="1" id="KW-0472">Membrane</keyword>
<accession>A0ABY7YQ16</accession>
<protein>
    <recommendedName>
        <fullName evidence="4">DUF998 domain-containing protein</fullName>
    </recommendedName>
</protein>
<evidence type="ECO:0000256" key="1">
    <source>
        <dbReference type="SAM" id="Phobius"/>
    </source>
</evidence>
<feature type="transmembrane region" description="Helical" evidence="1">
    <location>
        <begin position="124"/>
        <end position="147"/>
    </location>
</feature>
<keyword evidence="1" id="KW-0812">Transmembrane</keyword>
<dbReference type="Pfam" id="PF06197">
    <property type="entry name" value="DUF998"/>
    <property type="match status" value="1"/>
</dbReference>
<feature type="transmembrane region" description="Helical" evidence="1">
    <location>
        <begin position="154"/>
        <end position="174"/>
    </location>
</feature>
<dbReference type="EMBL" id="CP118246">
    <property type="protein sequence ID" value="WDR03386.1"/>
    <property type="molecule type" value="Genomic_DNA"/>
</dbReference>
<organism evidence="2 3">
    <name type="scientific">Devosia algicola</name>
    <dbReference type="NCBI Taxonomy" id="3026418"/>
    <lineage>
        <taxon>Bacteria</taxon>
        <taxon>Pseudomonadati</taxon>
        <taxon>Pseudomonadota</taxon>
        <taxon>Alphaproteobacteria</taxon>
        <taxon>Hyphomicrobiales</taxon>
        <taxon>Devosiaceae</taxon>
        <taxon>Devosia</taxon>
    </lineage>
</organism>
<gene>
    <name evidence="2" type="ORF">PSQ19_04480</name>
</gene>